<proteinExistence type="predicted"/>
<sequence length="230" mass="26310">MTALDACEQAYKNGYKDGYDAALAAAGVHFVEGCGCTSNIKVFGLEDSIRGAKFPMATDVSILTTELTKGIKALAQSGRGEGHDQWLTGVIVQFDFTFSNKGWVEAERYHFLDFISSQSTMHRITRFELDDAYNEYVDKEIIEIMKNKVREYNALVESDASEDEKKRKYLEVLYNNPAGFRLTARMTTNYRQLKTIYAQRKNHRLPEWREFCSWLETLPHSELITGKDEG</sequence>
<dbReference type="Proteomes" id="UP001168575">
    <property type="component" value="Unassembled WGS sequence"/>
</dbReference>
<name>A0AA43RJ13_9ACTN</name>
<dbReference type="AlphaFoldDB" id="A0AA43RJ13"/>
<reference evidence="1" key="1">
    <citation type="submission" date="2023-07" db="EMBL/GenBank/DDBJ databases">
        <title>Between Cages and Wild: Unraveling the Impact of Captivity on Animal Microbiomes and Antimicrobial Resistance.</title>
        <authorList>
            <person name="Schmartz G.P."/>
            <person name="Rehner J."/>
            <person name="Schuff M.J."/>
            <person name="Becker S.L."/>
            <person name="Kravczyk M."/>
            <person name="Gurevich A."/>
            <person name="Francke R."/>
            <person name="Mueller R."/>
            <person name="Keller V."/>
            <person name="Keller A."/>
        </authorList>
    </citation>
    <scope>NUCLEOTIDE SEQUENCE</scope>
    <source>
        <strain evidence="1">S12M_St_49</strain>
    </source>
</reference>
<dbReference type="EMBL" id="JAUMVS010000042">
    <property type="protein sequence ID" value="MDO4841731.1"/>
    <property type="molecule type" value="Genomic_DNA"/>
</dbReference>
<gene>
    <name evidence="1" type="ORF">Q3982_03530</name>
</gene>
<evidence type="ECO:0000313" key="2">
    <source>
        <dbReference type="Proteomes" id="UP001168575"/>
    </source>
</evidence>
<comment type="caution">
    <text evidence="1">The sequence shown here is derived from an EMBL/GenBank/DDBJ whole genome shotgun (WGS) entry which is preliminary data.</text>
</comment>
<accession>A0AA43RJ13</accession>
<organism evidence="1 2">
    <name type="scientific">Phoenicibacter congonensis</name>
    <dbReference type="NCBI Taxonomy" id="1944646"/>
    <lineage>
        <taxon>Bacteria</taxon>
        <taxon>Bacillati</taxon>
        <taxon>Actinomycetota</taxon>
        <taxon>Coriobacteriia</taxon>
        <taxon>Eggerthellales</taxon>
        <taxon>Eggerthellaceae</taxon>
        <taxon>Phoenicibacter</taxon>
    </lineage>
</organism>
<evidence type="ECO:0000313" key="1">
    <source>
        <dbReference type="EMBL" id="MDO4841731.1"/>
    </source>
</evidence>
<protein>
    <submittedName>
        <fullName evidence="1">Uncharacterized protein</fullName>
    </submittedName>
</protein>
<keyword evidence="2" id="KW-1185">Reference proteome</keyword>